<keyword evidence="1" id="KW-0540">Nuclease</keyword>
<dbReference type="InterPro" id="IPR014016">
    <property type="entry name" value="UvrD-like_ATP-bd"/>
</dbReference>
<name>A0A9D1N9U5_9FIRM</name>
<dbReference type="Pfam" id="PF13361">
    <property type="entry name" value="UvrD_C"/>
    <property type="match status" value="2"/>
</dbReference>
<dbReference type="InterPro" id="IPR000212">
    <property type="entry name" value="DNA_helicase_UvrD/REP"/>
</dbReference>
<dbReference type="AlphaFoldDB" id="A0A9D1N9U5"/>
<reference evidence="17" key="2">
    <citation type="journal article" date="2021" name="PeerJ">
        <title>Extensive microbial diversity within the chicken gut microbiome revealed by metagenomics and culture.</title>
        <authorList>
            <person name="Gilroy R."/>
            <person name="Ravi A."/>
            <person name="Getino M."/>
            <person name="Pursley I."/>
            <person name="Horton D.L."/>
            <person name="Alikhan N.F."/>
            <person name="Baker D."/>
            <person name="Gharbi K."/>
            <person name="Hall N."/>
            <person name="Watson M."/>
            <person name="Adriaenssens E.M."/>
            <person name="Foster-Nyarko E."/>
            <person name="Jarju S."/>
            <person name="Secka A."/>
            <person name="Antonio M."/>
            <person name="Oren A."/>
            <person name="Chaudhuri R.R."/>
            <person name="La Ragione R."/>
            <person name="Hildebrand F."/>
            <person name="Pallen M.J."/>
        </authorList>
    </citation>
    <scope>NUCLEOTIDE SEQUENCE</scope>
    <source>
        <strain evidence="17">10406</strain>
    </source>
</reference>
<dbReference type="InterPro" id="IPR014017">
    <property type="entry name" value="DNA_helicase_UvrD-like_C"/>
</dbReference>
<dbReference type="GO" id="GO:0003677">
    <property type="term" value="F:DNA binding"/>
    <property type="evidence" value="ECO:0007669"/>
    <property type="project" value="UniProtKB-KW"/>
</dbReference>
<feature type="domain" description="UvrD-like helicase ATP-binding" evidence="15">
    <location>
        <begin position="18"/>
        <end position="455"/>
    </location>
</feature>
<dbReference type="PROSITE" id="PS51198">
    <property type="entry name" value="UVRD_HELICASE_ATP_BIND"/>
    <property type="match status" value="1"/>
</dbReference>
<feature type="domain" description="UvrD-like helicase C-terminal" evidence="16">
    <location>
        <begin position="456"/>
        <end position="742"/>
    </location>
</feature>
<dbReference type="PROSITE" id="PS51217">
    <property type="entry name" value="UVRD_HELICASE_CTER"/>
    <property type="match status" value="1"/>
</dbReference>
<dbReference type="InterPro" id="IPR011604">
    <property type="entry name" value="PDDEXK-like_dom_sf"/>
</dbReference>
<dbReference type="SUPFAM" id="SSF52540">
    <property type="entry name" value="P-loop containing nucleoside triphosphate hydrolases"/>
    <property type="match status" value="1"/>
</dbReference>
<evidence type="ECO:0000256" key="6">
    <source>
        <dbReference type="ARBA" id="ARBA00022839"/>
    </source>
</evidence>
<feature type="binding site" evidence="14">
    <location>
        <begin position="39"/>
        <end position="46"/>
    </location>
    <ligand>
        <name>ATP</name>
        <dbReference type="ChEBI" id="CHEBI:30616"/>
    </ligand>
</feature>
<keyword evidence="7 14" id="KW-0067">ATP-binding</keyword>
<dbReference type="SUPFAM" id="SSF52980">
    <property type="entry name" value="Restriction endonuclease-like"/>
    <property type="match status" value="1"/>
</dbReference>
<accession>A0A9D1N9U5</accession>
<evidence type="ECO:0000256" key="14">
    <source>
        <dbReference type="PROSITE-ProRule" id="PRU00560"/>
    </source>
</evidence>
<dbReference type="Proteomes" id="UP000886857">
    <property type="component" value="Unassembled WGS sequence"/>
</dbReference>
<reference evidence="17" key="1">
    <citation type="submission" date="2020-10" db="EMBL/GenBank/DDBJ databases">
        <authorList>
            <person name="Gilroy R."/>
        </authorList>
    </citation>
    <scope>NUCLEOTIDE SEQUENCE</scope>
    <source>
        <strain evidence="17">10406</strain>
    </source>
</reference>
<dbReference type="GO" id="GO:0043138">
    <property type="term" value="F:3'-5' DNA helicase activity"/>
    <property type="evidence" value="ECO:0007669"/>
    <property type="project" value="UniProtKB-EC"/>
</dbReference>
<dbReference type="EMBL" id="DVOE01000030">
    <property type="protein sequence ID" value="HIU98622.1"/>
    <property type="molecule type" value="Genomic_DNA"/>
</dbReference>
<evidence type="ECO:0000256" key="8">
    <source>
        <dbReference type="ARBA" id="ARBA00023125"/>
    </source>
</evidence>
<keyword evidence="10" id="KW-0413">Isomerase</keyword>
<keyword evidence="2 14" id="KW-0547">Nucleotide-binding</keyword>
<dbReference type="InterPro" id="IPR011335">
    <property type="entry name" value="Restrct_endonuc-II-like"/>
</dbReference>
<evidence type="ECO:0000256" key="1">
    <source>
        <dbReference type="ARBA" id="ARBA00022722"/>
    </source>
</evidence>
<evidence type="ECO:0000256" key="10">
    <source>
        <dbReference type="ARBA" id="ARBA00023235"/>
    </source>
</evidence>
<evidence type="ECO:0000313" key="17">
    <source>
        <dbReference type="EMBL" id="HIU98622.1"/>
    </source>
</evidence>
<comment type="catalytic activity">
    <reaction evidence="11">
        <text>Couples ATP hydrolysis with the unwinding of duplex DNA by translocating in the 3'-5' direction.</text>
        <dbReference type="EC" id="5.6.2.4"/>
    </reaction>
</comment>
<evidence type="ECO:0000256" key="9">
    <source>
        <dbReference type="ARBA" id="ARBA00023204"/>
    </source>
</evidence>
<evidence type="ECO:0000256" key="3">
    <source>
        <dbReference type="ARBA" id="ARBA00022763"/>
    </source>
</evidence>
<dbReference type="PANTHER" id="PTHR11070">
    <property type="entry name" value="UVRD / RECB / PCRA DNA HELICASE FAMILY MEMBER"/>
    <property type="match status" value="1"/>
</dbReference>
<keyword evidence="3" id="KW-0227">DNA damage</keyword>
<dbReference type="InterPro" id="IPR038726">
    <property type="entry name" value="PDDEXK_AddAB-type"/>
</dbReference>
<dbReference type="Pfam" id="PF00580">
    <property type="entry name" value="UvrD-helicase"/>
    <property type="match status" value="1"/>
</dbReference>
<comment type="caution">
    <text evidence="17">The sequence shown here is derived from an EMBL/GenBank/DDBJ whole genome shotgun (WGS) entry which is preliminary data.</text>
</comment>
<keyword evidence="8" id="KW-0238">DNA-binding</keyword>
<sequence>MDEKTRDTRRERYKGKVFEKLTEAQWDAVETPGKVLVEAAAGTGKTSAMIGRIVAKIVDGVPIGRILVLVFNEAAAAEIKERLHTALFEAACLAEGEAADNLRASIDDLGSARIGTIDSFCRTVLKENFERLGISPEFEVLSEESASAYLSEALDEVFAARAAAGDEAFLELADILSPSRDEANLRKCVERMHAVYEIYPDGEEFLARAESNLMDAARLEKVIYDSAIRGIAKVREACESARESLVEDEQDKYLLLAGEVTSACDACLNGGREALTRAAGTVFSRASKRRGSDTVGVDIVKNAVARLKGIFAGWLEYAGDERRVAAELAENARYVRCLVGLTRELDERLTAVKVRDGVMSYADLERGAARLVAEGCDLGAAYDCVFVDEYQDVNRLQEYLIDSLARGDAFMVGDVKQSIYGFRLADSGVFLDRGRRYRESGEGKTVGFRSNFRSTPSILKFVNAVFDAVMTEESADVDYRRDGRFEIKDEQSVSVGESVQLHLFAMGGESKYEEGKFIGGEIKRLRGHAVARDGRRLGYGDFAVLFRTRTQAREVLRGMKDAGVPVDDGSFADESAAPERDLVNFLRVLDNPRNDLPLAGFMLSYFGNFDESELAEIAVAKGRDEDLYDAVLRAAEREDALGDKVRDMLAVLDSYRLRASFRSVPALIRSIISDYAFDAYTASAGEGLADDLAAFVTSVRTGECEFGIGAFLAEYDRSSGARNDVSYGGDKVRISTFHGFKGLQAPVVFVAGIADTSGARGEPDEVLIDGAAGVGMRAYDLAARTAHTTLSLGAVKEIAAEKAAKEEMRLFYVAVTRPESYLYLTGSPSADRLAAFGRVHTLGRAACPLDHISDAVCDGKLNMFVARHDSPSEEVSPVAADALPVLPEGREEDIAAIRESMEFVYPYAVSTSLAGKYSVSATSGTDEETVGVFSDKADEGTLYHRVMENIDFAAEGREGVLAEFDRMTREGLFAEGELDAVDADAIAACLATPVMREARKSVCYREKPFLMTMTAREAGQGDSDDAVVIQGVIDLVIDGEKRTIVDFKNSALRSKEALEKYKKQLKLYKRAVEGALFAKVDRILLYSFKLGKFVDADD</sequence>
<organism evidence="17 18">
    <name type="scientific">Candidatus Limadaptatus stercoripullorum</name>
    <dbReference type="NCBI Taxonomy" id="2840846"/>
    <lineage>
        <taxon>Bacteria</taxon>
        <taxon>Bacillati</taxon>
        <taxon>Bacillota</taxon>
        <taxon>Clostridia</taxon>
        <taxon>Eubacteriales</taxon>
        <taxon>Candidatus Limadaptatus</taxon>
    </lineage>
</organism>
<evidence type="ECO:0000256" key="5">
    <source>
        <dbReference type="ARBA" id="ARBA00022806"/>
    </source>
</evidence>
<dbReference type="Pfam" id="PF12705">
    <property type="entry name" value="PDDEXK_1"/>
    <property type="match status" value="1"/>
</dbReference>
<keyword evidence="6" id="KW-0269">Exonuclease</keyword>
<dbReference type="PANTHER" id="PTHR11070:SF48">
    <property type="entry name" value="ATP-DEPENDENT HELICASE_NUCLEASE SUBUNIT A"/>
    <property type="match status" value="1"/>
</dbReference>
<dbReference type="GO" id="GO:0005829">
    <property type="term" value="C:cytosol"/>
    <property type="evidence" value="ECO:0007669"/>
    <property type="project" value="TreeGrafter"/>
</dbReference>
<evidence type="ECO:0000256" key="11">
    <source>
        <dbReference type="ARBA" id="ARBA00034617"/>
    </source>
</evidence>
<dbReference type="GO" id="GO:0033202">
    <property type="term" value="C:DNA helicase complex"/>
    <property type="evidence" value="ECO:0007669"/>
    <property type="project" value="TreeGrafter"/>
</dbReference>
<dbReference type="GO" id="GO:0000725">
    <property type="term" value="P:recombinational repair"/>
    <property type="evidence" value="ECO:0007669"/>
    <property type="project" value="TreeGrafter"/>
</dbReference>
<dbReference type="Gene3D" id="3.40.50.300">
    <property type="entry name" value="P-loop containing nucleotide triphosphate hydrolases"/>
    <property type="match status" value="4"/>
</dbReference>
<dbReference type="Gene3D" id="3.90.320.10">
    <property type="match status" value="1"/>
</dbReference>
<keyword evidence="5 14" id="KW-0347">Helicase</keyword>
<dbReference type="GO" id="GO:0004527">
    <property type="term" value="F:exonuclease activity"/>
    <property type="evidence" value="ECO:0007669"/>
    <property type="project" value="UniProtKB-KW"/>
</dbReference>
<evidence type="ECO:0000256" key="2">
    <source>
        <dbReference type="ARBA" id="ARBA00022741"/>
    </source>
</evidence>
<evidence type="ECO:0000259" key="16">
    <source>
        <dbReference type="PROSITE" id="PS51217"/>
    </source>
</evidence>
<evidence type="ECO:0000256" key="7">
    <source>
        <dbReference type="ARBA" id="ARBA00022840"/>
    </source>
</evidence>
<keyword evidence="4 14" id="KW-0378">Hydrolase</keyword>
<dbReference type="InterPro" id="IPR027417">
    <property type="entry name" value="P-loop_NTPase"/>
</dbReference>
<keyword evidence="9" id="KW-0234">DNA repair</keyword>
<gene>
    <name evidence="17" type="ORF">IAC73_02120</name>
</gene>
<evidence type="ECO:0000256" key="4">
    <source>
        <dbReference type="ARBA" id="ARBA00022801"/>
    </source>
</evidence>
<dbReference type="EC" id="5.6.2.4" evidence="12"/>
<evidence type="ECO:0000313" key="18">
    <source>
        <dbReference type="Proteomes" id="UP000886857"/>
    </source>
</evidence>
<proteinExistence type="predicted"/>
<evidence type="ECO:0000256" key="12">
    <source>
        <dbReference type="ARBA" id="ARBA00034808"/>
    </source>
</evidence>
<protein>
    <recommendedName>
        <fullName evidence="12">DNA 3'-5' helicase</fullName>
        <ecNumber evidence="12">5.6.2.4</ecNumber>
    </recommendedName>
</protein>
<dbReference type="Gene3D" id="1.10.486.10">
    <property type="entry name" value="PCRA, domain 4"/>
    <property type="match status" value="1"/>
</dbReference>
<dbReference type="GO" id="GO:0005524">
    <property type="term" value="F:ATP binding"/>
    <property type="evidence" value="ECO:0007669"/>
    <property type="project" value="UniProtKB-UniRule"/>
</dbReference>
<comment type="catalytic activity">
    <reaction evidence="13">
        <text>ATP + H2O = ADP + phosphate + H(+)</text>
        <dbReference type="Rhea" id="RHEA:13065"/>
        <dbReference type="ChEBI" id="CHEBI:15377"/>
        <dbReference type="ChEBI" id="CHEBI:15378"/>
        <dbReference type="ChEBI" id="CHEBI:30616"/>
        <dbReference type="ChEBI" id="CHEBI:43474"/>
        <dbReference type="ChEBI" id="CHEBI:456216"/>
        <dbReference type="EC" id="5.6.2.4"/>
    </reaction>
</comment>
<evidence type="ECO:0000256" key="13">
    <source>
        <dbReference type="ARBA" id="ARBA00048988"/>
    </source>
</evidence>
<evidence type="ECO:0000259" key="15">
    <source>
        <dbReference type="PROSITE" id="PS51198"/>
    </source>
</evidence>